<accession>A0A6J4IMN7</accession>
<dbReference type="GO" id="GO:0005886">
    <property type="term" value="C:plasma membrane"/>
    <property type="evidence" value="ECO:0007669"/>
    <property type="project" value="UniProtKB-SubCell"/>
</dbReference>
<dbReference type="EC" id="2.4.99.12" evidence="3 10"/>
<evidence type="ECO:0000313" key="12">
    <source>
        <dbReference type="EMBL" id="CAA9254349.1"/>
    </source>
</evidence>
<dbReference type="GO" id="GO:0043842">
    <property type="term" value="F:Kdo transferase activity"/>
    <property type="evidence" value="ECO:0007669"/>
    <property type="project" value="UniProtKB-EC"/>
</dbReference>
<evidence type="ECO:0000256" key="8">
    <source>
        <dbReference type="PIRSR" id="PIRSR639901-1"/>
    </source>
</evidence>
<evidence type="ECO:0000256" key="9">
    <source>
        <dbReference type="PIRSR" id="PIRSR639901-2"/>
    </source>
</evidence>
<reference evidence="12" key="1">
    <citation type="submission" date="2020-02" db="EMBL/GenBank/DDBJ databases">
        <authorList>
            <person name="Meier V. D."/>
        </authorList>
    </citation>
    <scope>NUCLEOTIDE SEQUENCE</scope>
    <source>
        <strain evidence="12">AVDCRST_MAG27</strain>
    </source>
</reference>
<organism evidence="12">
    <name type="scientific">uncultured Craurococcus sp</name>
    <dbReference type="NCBI Taxonomy" id="1135998"/>
    <lineage>
        <taxon>Bacteria</taxon>
        <taxon>Pseudomonadati</taxon>
        <taxon>Pseudomonadota</taxon>
        <taxon>Alphaproteobacteria</taxon>
        <taxon>Acetobacterales</taxon>
        <taxon>Acetobacteraceae</taxon>
        <taxon>Craurococcus</taxon>
        <taxon>environmental samples</taxon>
    </lineage>
</organism>
<dbReference type="PANTHER" id="PTHR42755">
    <property type="entry name" value="3-DEOXY-MANNO-OCTULOSONATE CYTIDYLYLTRANSFERASE"/>
    <property type="match status" value="1"/>
</dbReference>
<dbReference type="InterPro" id="IPR007507">
    <property type="entry name" value="Glycos_transf_N"/>
</dbReference>
<comment type="similarity">
    <text evidence="10">Belongs to the glycosyltransferase group 1 family.</text>
</comment>
<keyword evidence="5 10" id="KW-0808">Transferase</keyword>
<comment type="catalytic activity">
    <reaction evidence="7 10">
        <text>lipid IVA (E. coli) + CMP-3-deoxy-beta-D-manno-octulosonate = alpha-Kdo-(2-&gt;6)-lipid IVA (E. coli) + CMP + H(+)</text>
        <dbReference type="Rhea" id="RHEA:28066"/>
        <dbReference type="ChEBI" id="CHEBI:15378"/>
        <dbReference type="ChEBI" id="CHEBI:58603"/>
        <dbReference type="ChEBI" id="CHEBI:60364"/>
        <dbReference type="ChEBI" id="CHEBI:60377"/>
        <dbReference type="ChEBI" id="CHEBI:85987"/>
        <dbReference type="EC" id="2.4.99.12"/>
    </reaction>
</comment>
<evidence type="ECO:0000256" key="4">
    <source>
        <dbReference type="ARBA" id="ARBA00019077"/>
    </source>
</evidence>
<dbReference type="InterPro" id="IPR039901">
    <property type="entry name" value="Kdotransferase"/>
</dbReference>
<dbReference type="UniPathway" id="UPA00958"/>
<comment type="subcellular location">
    <subcellularLocation>
        <location evidence="10">Cell membrane</location>
    </subcellularLocation>
</comment>
<dbReference type="AlphaFoldDB" id="A0A6J4IMN7"/>
<evidence type="ECO:0000256" key="1">
    <source>
        <dbReference type="ARBA" id="ARBA00003394"/>
    </source>
</evidence>
<comment type="pathway">
    <text evidence="2 10">Bacterial outer membrane biogenesis; LPS core biosynthesis.</text>
</comment>
<dbReference type="GO" id="GO:0009245">
    <property type="term" value="P:lipid A biosynthetic process"/>
    <property type="evidence" value="ECO:0007669"/>
    <property type="project" value="TreeGrafter"/>
</dbReference>
<dbReference type="Gene3D" id="3.40.50.2000">
    <property type="entry name" value="Glycogen Phosphorylase B"/>
    <property type="match status" value="1"/>
</dbReference>
<gene>
    <name evidence="12" type="ORF">AVDCRST_MAG27-2727</name>
</gene>
<evidence type="ECO:0000256" key="7">
    <source>
        <dbReference type="ARBA" id="ARBA00049183"/>
    </source>
</evidence>
<proteinExistence type="inferred from homology"/>
<sequence>MSLAAWAWRCGATLAAPVLPLWLRHRLRRGKELAARLPERRGLNAARPPGRLIWLHAASIGETLSLLPVLEALAALAPTVGILLTTGTVTSAALLERRLPPALRQRVTHRFAPLDVPGWVARFLDAWRPDAAGLVESELWPNLIRAARARRLPLVLINGRLSARSAARWRLAPALGRELMGAFTLVLAQSPADAVRFAGLGARRVRALGNLKEAAPPLPADPAALAALQAAVGTRPVLLGAATHPGEEAMLLAAHRLLAPDFPGLLTILAPRHPERGPGLEAEAAGFPLARRSIGALPGPETALYIADTLGELGLFYRLAHVALVGGSLVPHGGQNPLEPARLGCPILLGPHTANFADIAARLIAAGGARRVEPAEPGALAGAVHAVLSNPDHGRNLAEAAAAAVAPAATLPDQVAGALLRLLPPGPDGDKEPSTPDA</sequence>
<dbReference type="GO" id="GO:0009244">
    <property type="term" value="P:lipopolysaccharide core region biosynthetic process"/>
    <property type="evidence" value="ECO:0007669"/>
    <property type="project" value="UniProtKB-UniRule"/>
</dbReference>
<dbReference type="PANTHER" id="PTHR42755:SF1">
    <property type="entry name" value="3-DEOXY-D-MANNO-OCTULOSONIC ACID TRANSFERASE, MITOCHONDRIAL-RELATED"/>
    <property type="match status" value="1"/>
</dbReference>
<feature type="active site" description="Proton acceptor" evidence="8">
    <location>
        <position position="62"/>
    </location>
</feature>
<evidence type="ECO:0000256" key="2">
    <source>
        <dbReference type="ARBA" id="ARBA00004713"/>
    </source>
</evidence>
<evidence type="ECO:0000256" key="3">
    <source>
        <dbReference type="ARBA" id="ARBA00012621"/>
    </source>
</evidence>
<dbReference type="Gene3D" id="3.40.50.11720">
    <property type="entry name" value="3-Deoxy-D-manno-octulosonic-acid transferase, N-terminal domain"/>
    <property type="match status" value="1"/>
</dbReference>
<dbReference type="InterPro" id="IPR038107">
    <property type="entry name" value="Glycos_transf_N_sf"/>
</dbReference>
<keyword evidence="12" id="KW-0328">Glycosyltransferase</keyword>
<feature type="site" description="Transition state stabilizer" evidence="9">
    <location>
        <position position="136"/>
    </location>
</feature>
<dbReference type="SUPFAM" id="SSF53756">
    <property type="entry name" value="UDP-Glycosyltransferase/glycogen phosphorylase"/>
    <property type="match status" value="1"/>
</dbReference>
<name>A0A6J4IMN7_9PROT</name>
<evidence type="ECO:0000259" key="11">
    <source>
        <dbReference type="Pfam" id="PF04413"/>
    </source>
</evidence>
<keyword evidence="10" id="KW-1003">Cell membrane</keyword>
<comment type="function">
    <text evidence="1 10">Involved in lipopolysaccharide (LPS) biosynthesis. Catalyzes the transfer of 3-deoxy-D-manno-octulosonate (Kdo) residue(s) from CMP-Kdo to lipid IV(A), the tetraacyldisaccharide-1,4'-bisphosphate precursor of lipid A.</text>
</comment>
<evidence type="ECO:0000256" key="10">
    <source>
        <dbReference type="RuleBase" id="RU365103"/>
    </source>
</evidence>
<protein>
    <recommendedName>
        <fullName evidence="4 10">3-deoxy-D-manno-octulosonic acid transferase</fullName>
        <shortName evidence="10">Kdo transferase</shortName>
        <ecNumber evidence="3 10">2.4.99.12</ecNumber>
    </recommendedName>
    <alternativeName>
        <fullName evidence="6 10">Lipid IV(A) 3-deoxy-D-manno-octulosonic acid transferase</fullName>
    </alternativeName>
</protein>
<evidence type="ECO:0000256" key="5">
    <source>
        <dbReference type="ARBA" id="ARBA00022679"/>
    </source>
</evidence>
<dbReference type="Pfam" id="PF04413">
    <property type="entry name" value="Glycos_transf_N"/>
    <property type="match status" value="1"/>
</dbReference>
<feature type="site" description="Transition state stabilizer" evidence="9">
    <location>
        <position position="212"/>
    </location>
</feature>
<keyword evidence="10" id="KW-0472">Membrane</keyword>
<evidence type="ECO:0000256" key="6">
    <source>
        <dbReference type="ARBA" id="ARBA00031445"/>
    </source>
</evidence>
<feature type="domain" description="3-deoxy-D-manno-octulosonic-acid transferase N-terminal" evidence="11">
    <location>
        <begin position="36"/>
        <end position="212"/>
    </location>
</feature>
<dbReference type="EMBL" id="CADCTD010000093">
    <property type="protein sequence ID" value="CAA9254349.1"/>
    <property type="molecule type" value="Genomic_DNA"/>
</dbReference>
<keyword evidence="10" id="KW-0448">Lipopolysaccharide biosynthesis</keyword>